<name>A0A3D9TQA3_BACMY</name>
<organism evidence="1 2">
    <name type="scientific">Bacillus mycoides</name>
    <dbReference type="NCBI Taxonomy" id="1405"/>
    <lineage>
        <taxon>Bacteria</taxon>
        <taxon>Bacillati</taxon>
        <taxon>Bacillota</taxon>
        <taxon>Bacilli</taxon>
        <taxon>Bacillales</taxon>
        <taxon>Bacillaceae</taxon>
        <taxon>Bacillus</taxon>
        <taxon>Bacillus cereus group</taxon>
    </lineage>
</organism>
<dbReference type="InterPro" id="IPR038261">
    <property type="entry name" value="GPP34-like_sf"/>
</dbReference>
<gene>
    <name evidence="1" type="ORF">DET55_13616</name>
</gene>
<protein>
    <submittedName>
        <fullName evidence="1">Uncharacterized protein</fullName>
    </submittedName>
</protein>
<dbReference type="AlphaFoldDB" id="A0A3D9TQA3"/>
<evidence type="ECO:0000313" key="2">
    <source>
        <dbReference type="Proteomes" id="UP000256530"/>
    </source>
</evidence>
<dbReference type="Gene3D" id="1.10.3630.10">
    <property type="entry name" value="yeast vps74-n-term truncation variant domain like"/>
    <property type="match status" value="1"/>
</dbReference>
<comment type="caution">
    <text evidence="1">The sequence shown here is derived from an EMBL/GenBank/DDBJ whole genome shotgun (WGS) entry which is preliminary data.</text>
</comment>
<reference evidence="1 2" key="1">
    <citation type="submission" date="2018-08" db="EMBL/GenBank/DDBJ databases">
        <title>Freshwater and sediment microbial communities from various areas in North America, analyzing microbe dynamics in response to fracking.</title>
        <authorList>
            <person name="Lamendella R."/>
        </authorList>
    </citation>
    <scope>NUCLEOTIDE SEQUENCE [LARGE SCALE GENOMIC DNA]</scope>
    <source>
        <strain evidence="1 2">DB-1</strain>
    </source>
</reference>
<sequence length="224" mass="26506">MESLTIPELFLLLSVDDETETIKAPYQSNIEMFITINILLELYLQNYIHIDHEFNVRRTGKSSNISYLQQTLDATEHLGDKHGIKIWLMMICSKQQLTHKLYNSILECIQHKKQIKIIEKRVLGITVQKKYICLQTKNQILMFLRQRSLEGGRQFLTTLTLFLVMDLNGMLKSEIFQSNYEHLVQLEEYNERLQEVTFLRRVIIHIKEKLPNLLIRKHAPFSSM</sequence>
<dbReference type="RefSeq" id="WP_113938501.1">
    <property type="nucleotide sequence ID" value="NZ_QTTY01000036.1"/>
</dbReference>
<accession>A0A3D9TQA3</accession>
<dbReference type="Proteomes" id="UP000256530">
    <property type="component" value="Unassembled WGS sequence"/>
</dbReference>
<proteinExistence type="predicted"/>
<dbReference type="EMBL" id="QTTY01000036">
    <property type="protein sequence ID" value="REF19286.1"/>
    <property type="molecule type" value="Genomic_DNA"/>
</dbReference>
<evidence type="ECO:0000313" key="1">
    <source>
        <dbReference type="EMBL" id="REF19286.1"/>
    </source>
</evidence>